<sequence>MFRALTDRISASPQITPDDVRDAAAQGVGLIINNRPEDESADQTPGDAIEAAARAAGIDYVAIPVTHAGFSEGQVKAMAAALASTDKPVLAYCRSGTRSTLLWALAESSRGKSPHALSAAAAQAGYDLTPVRAMMDMLSANAL</sequence>
<dbReference type="Pfam" id="PF04273">
    <property type="entry name" value="BLH_phosphatase"/>
    <property type="match status" value="1"/>
</dbReference>
<proteinExistence type="predicted"/>
<evidence type="ECO:0000259" key="1">
    <source>
        <dbReference type="PROSITE" id="PS50206"/>
    </source>
</evidence>
<dbReference type="SUPFAM" id="SSF52799">
    <property type="entry name" value="(Phosphotyrosine protein) phosphatases II"/>
    <property type="match status" value="1"/>
</dbReference>
<dbReference type="Gene3D" id="3.90.190.10">
    <property type="entry name" value="Protein tyrosine phosphatase superfamily"/>
    <property type="match status" value="1"/>
</dbReference>
<reference evidence="2 3" key="1">
    <citation type="submission" date="2017-11" db="EMBL/GenBank/DDBJ databases">
        <title>Genomic Encyclopedia of Type Strains, Phase III (KMG-III): the genomes of soil and plant-associated and newly described type strains.</title>
        <authorList>
            <person name="Whitman W."/>
        </authorList>
    </citation>
    <scope>NUCLEOTIDE SEQUENCE [LARGE SCALE GENOMIC DNA]</scope>
    <source>
        <strain evidence="2 3">CGMCC 1.12274</strain>
    </source>
</reference>
<organism evidence="2 3">
    <name type="scientific">Novosphingobium kunmingense</name>
    <dbReference type="NCBI Taxonomy" id="1211806"/>
    <lineage>
        <taxon>Bacteria</taxon>
        <taxon>Pseudomonadati</taxon>
        <taxon>Pseudomonadota</taxon>
        <taxon>Alphaproteobacteria</taxon>
        <taxon>Sphingomonadales</taxon>
        <taxon>Sphingomonadaceae</taxon>
        <taxon>Novosphingobium</taxon>
    </lineage>
</organism>
<name>A0A2N0H5L0_9SPHN</name>
<evidence type="ECO:0000313" key="3">
    <source>
        <dbReference type="Proteomes" id="UP000232587"/>
    </source>
</evidence>
<feature type="domain" description="Rhodanese" evidence="1">
    <location>
        <begin position="71"/>
        <end position="130"/>
    </location>
</feature>
<evidence type="ECO:0000313" key="2">
    <source>
        <dbReference type="EMBL" id="PKB14219.1"/>
    </source>
</evidence>
<accession>A0A2N0H5L0</accession>
<protein>
    <submittedName>
        <fullName evidence="2">Uncharacterized protein (TIGR01244 family)</fullName>
    </submittedName>
</protein>
<dbReference type="Proteomes" id="UP000232587">
    <property type="component" value="Unassembled WGS sequence"/>
</dbReference>
<gene>
    <name evidence="2" type="ORF">B0I00_2851</name>
</gene>
<dbReference type="EMBL" id="PHUF01000005">
    <property type="protein sequence ID" value="PKB14219.1"/>
    <property type="molecule type" value="Genomic_DNA"/>
</dbReference>
<dbReference type="GO" id="GO:0016787">
    <property type="term" value="F:hydrolase activity"/>
    <property type="evidence" value="ECO:0007669"/>
    <property type="project" value="InterPro"/>
</dbReference>
<dbReference type="OrthoDB" id="9805710at2"/>
<dbReference type="InterPro" id="IPR001763">
    <property type="entry name" value="Rhodanese-like_dom"/>
</dbReference>
<dbReference type="InterPro" id="IPR005939">
    <property type="entry name" value="BLH_phosphatase-like"/>
</dbReference>
<dbReference type="InterPro" id="IPR029021">
    <property type="entry name" value="Prot-tyrosine_phosphatase-like"/>
</dbReference>
<dbReference type="RefSeq" id="WP_100868040.1">
    <property type="nucleotide sequence ID" value="NZ_PHUF01000005.1"/>
</dbReference>
<dbReference type="PROSITE" id="PS50206">
    <property type="entry name" value="RHODANESE_3"/>
    <property type="match status" value="1"/>
</dbReference>
<comment type="caution">
    <text evidence="2">The sequence shown here is derived from an EMBL/GenBank/DDBJ whole genome shotgun (WGS) entry which is preliminary data.</text>
</comment>
<keyword evidence="3" id="KW-1185">Reference proteome</keyword>
<dbReference type="AlphaFoldDB" id="A0A2N0H5L0"/>
<dbReference type="NCBIfam" id="TIGR01244">
    <property type="entry name" value="TIGR01244 family sulfur transferase"/>
    <property type="match status" value="1"/>
</dbReference>